<comment type="caution">
    <text evidence="3">The sequence shown here is derived from an EMBL/GenBank/DDBJ whole genome shotgun (WGS) entry which is preliminary data.</text>
</comment>
<dbReference type="Pfam" id="PF00903">
    <property type="entry name" value="Glyoxalase"/>
    <property type="match status" value="1"/>
</dbReference>
<evidence type="ECO:0000313" key="3">
    <source>
        <dbReference type="EMBL" id="MBM3225152.1"/>
    </source>
</evidence>
<organism evidence="3 4">
    <name type="scientific">Tectimicrobiota bacterium</name>
    <dbReference type="NCBI Taxonomy" id="2528274"/>
    <lineage>
        <taxon>Bacteria</taxon>
        <taxon>Pseudomonadati</taxon>
        <taxon>Nitrospinota/Tectimicrobiota group</taxon>
        <taxon>Candidatus Tectimicrobiota</taxon>
    </lineage>
</organism>
<feature type="domain" description="VOC" evidence="2">
    <location>
        <begin position="6"/>
        <end position="128"/>
    </location>
</feature>
<name>A0A937W1Z7_UNCTE</name>
<dbReference type="AlphaFoldDB" id="A0A937W1Z7"/>
<protein>
    <submittedName>
        <fullName evidence="3">VOC family protein</fullName>
    </submittedName>
</protein>
<dbReference type="PANTHER" id="PTHR43048">
    <property type="entry name" value="METHYLMALONYL-COA EPIMERASE"/>
    <property type="match status" value="1"/>
</dbReference>
<dbReference type="CDD" id="cd06587">
    <property type="entry name" value="VOC"/>
    <property type="match status" value="1"/>
</dbReference>
<proteinExistence type="predicted"/>
<dbReference type="EMBL" id="VGLS01000496">
    <property type="protein sequence ID" value="MBM3225152.1"/>
    <property type="molecule type" value="Genomic_DNA"/>
</dbReference>
<dbReference type="InterPro" id="IPR051785">
    <property type="entry name" value="MMCE/EMCE_epimerase"/>
</dbReference>
<accession>A0A937W1Z7</accession>
<dbReference type="InterPro" id="IPR037523">
    <property type="entry name" value="VOC_core"/>
</dbReference>
<evidence type="ECO:0000259" key="2">
    <source>
        <dbReference type="PROSITE" id="PS51819"/>
    </source>
</evidence>
<evidence type="ECO:0000256" key="1">
    <source>
        <dbReference type="ARBA" id="ARBA00022723"/>
    </source>
</evidence>
<gene>
    <name evidence="3" type="ORF">FJZ47_15310</name>
</gene>
<sequence length="139" mass="15479">MPPIYTYDHIHLRTKNPQATMEFYQKMFDAKPVEYVQSNGKPRVDLDLNGLTIFIAEVPADAALPTAPSEPYIGLDHLGLRVDDVDAATAELKRRGATILVEPKTIRPGVRIAFIQGPDDVRIELLQRTVIEVSEAVGR</sequence>
<reference evidence="3" key="1">
    <citation type="submission" date="2019-03" db="EMBL/GenBank/DDBJ databases">
        <title>Lake Tanganyika Metagenome-Assembled Genomes (MAGs).</title>
        <authorList>
            <person name="Tran P."/>
        </authorList>
    </citation>
    <scope>NUCLEOTIDE SEQUENCE</scope>
    <source>
        <strain evidence="3">K_DeepCast_65m_m2_066</strain>
    </source>
</reference>
<dbReference type="Gene3D" id="3.10.180.10">
    <property type="entry name" value="2,3-Dihydroxybiphenyl 1,2-Dioxygenase, domain 1"/>
    <property type="match status" value="1"/>
</dbReference>
<dbReference type="GO" id="GO:0046872">
    <property type="term" value="F:metal ion binding"/>
    <property type="evidence" value="ECO:0007669"/>
    <property type="project" value="UniProtKB-KW"/>
</dbReference>
<dbReference type="InterPro" id="IPR004360">
    <property type="entry name" value="Glyas_Fos-R_dOase_dom"/>
</dbReference>
<dbReference type="SUPFAM" id="SSF54593">
    <property type="entry name" value="Glyoxalase/Bleomycin resistance protein/Dihydroxybiphenyl dioxygenase"/>
    <property type="match status" value="1"/>
</dbReference>
<keyword evidence="1" id="KW-0479">Metal-binding</keyword>
<dbReference type="GO" id="GO:0046491">
    <property type="term" value="P:L-methylmalonyl-CoA metabolic process"/>
    <property type="evidence" value="ECO:0007669"/>
    <property type="project" value="TreeGrafter"/>
</dbReference>
<evidence type="ECO:0000313" key="4">
    <source>
        <dbReference type="Proteomes" id="UP000712673"/>
    </source>
</evidence>
<dbReference type="GO" id="GO:0004493">
    <property type="term" value="F:methylmalonyl-CoA epimerase activity"/>
    <property type="evidence" value="ECO:0007669"/>
    <property type="project" value="TreeGrafter"/>
</dbReference>
<dbReference type="InterPro" id="IPR029068">
    <property type="entry name" value="Glyas_Bleomycin-R_OHBP_Dase"/>
</dbReference>
<dbReference type="PROSITE" id="PS51819">
    <property type="entry name" value="VOC"/>
    <property type="match status" value="1"/>
</dbReference>
<dbReference type="PANTHER" id="PTHR43048:SF5">
    <property type="entry name" value="BLR5325 PROTEIN"/>
    <property type="match status" value="1"/>
</dbReference>
<dbReference type="Proteomes" id="UP000712673">
    <property type="component" value="Unassembled WGS sequence"/>
</dbReference>